<dbReference type="EMBL" id="OZ019896">
    <property type="protein sequence ID" value="CAK9223315.1"/>
    <property type="molecule type" value="Genomic_DNA"/>
</dbReference>
<evidence type="ECO:0000259" key="2">
    <source>
        <dbReference type="PROSITE" id="PS50006"/>
    </source>
</evidence>
<dbReference type="Gene3D" id="2.60.200.20">
    <property type="match status" value="1"/>
</dbReference>
<feature type="region of interest" description="Disordered" evidence="1">
    <location>
        <begin position="227"/>
        <end position="261"/>
    </location>
</feature>
<feature type="compositionally biased region" description="Basic and acidic residues" evidence="1">
    <location>
        <begin position="240"/>
        <end position="258"/>
    </location>
</feature>
<dbReference type="PROSITE" id="PS50006">
    <property type="entry name" value="FHA_DOMAIN"/>
    <property type="match status" value="1"/>
</dbReference>
<dbReference type="SMART" id="SM00240">
    <property type="entry name" value="FHA"/>
    <property type="match status" value="1"/>
</dbReference>
<dbReference type="InterPro" id="IPR000253">
    <property type="entry name" value="FHA_dom"/>
</dbReference>
<evidence type="ECO:0000256" key="1">
    <source>
        <dbReference type="SAM" id="MobiDB-lite"/>
    </source>
</evidence>
<feature type="domain" description="FHA" evidence="2">
    <location>
        <begin position="106"/>
        <end position="157"/>
    </location>
</feature>
<dbReference type="Pfam" id="PF00498">
    <property type="entry name" value="FHA"/>
    <property type="match status" value="1"/>
</dbReference>
<dbReference type="Proteomes" id="UP001497512">
    <property type="component" value="Chromosome 4"/>
</dbReference>
<dbReference type="CDD" id="cd22674">
    <property type="entry name" value="FHA_PPP1R8"/>
    <property type="match status" value="1"/>
</dbReference>
<feature type="compositionally biased region" description="Polar residues" evidence="1">
    <location>
        <begin position="227"/>
        <end position="239"/>
    </location>
</feature>
<proteinExistence type="predicted"/>
<dbReference type="PANTHER" id="PTHR23308">
    <property type="entry name" value="NUCLEAR INHIBITOR OF PROTEIN PHOSPHATASE-1"/>
    <property type="match status" value="1"/>
</dbReference>
<organism evidence="3 4">
    <name type="scientific">Sphagnum troendelagicum</name>
    <dbReference type="NCBI Taxonomy" id="128251"/>
    <lineage>
        <taxon>Eukaryota</taxon>
        <taxon>Viridiplantae</taxon>
        <taxon>Streptophyta</taxon>
        <taxon>Embryophyta</taxon>
        <taxon>Bryophyta</taxon>
        <taxon>Sphagnophytina</taxon>
        <taxon>Sphagnopsida</taxon>
        <taxon>Sphagnales</taxon>
        <taxon>Sphagnaceae</taxon>
        <taxon>Sphagnum</taxon>
    </lineage>
</organism>
<dbReference type="InterPro" id="IPR008984">
    <property type="entry name" value="SMAD_FHA_dom_sf"/>
</dbReference>
<evidence type="ECO:0000313" key="3">
    <source>
        <dbReference type="EMBL" id="CAK9223315.1"/>
    </source>
</evidence>
<keyword evidence="4" id="KW-1185">Reference proteome</keyword>
<feature type="region of interest" description="Disordered" evidence="1">
    <location>
        <begin position="1"/>
        <end position="73"/>
    </location>
</feature>
<gene>
    <name evidence="3" type="ORF">CSSPTR1EN2_LOCUS16770</name>
</gene>
<reference evidence="3" key="1">
    <citation type="submission" date="2024-02" db="EMBL/GenBank/DDBJ databases">
        <authorList>
            <consortium name="ELIXIR-Norway"/>
            <consortium name="Elixir Norway"/>
        </authorList>
    </citation>
    <scope>NUCLEOTIDE SEQUENCE</scope>
</reference>
<feature type="compositionally biased region" description="Pro residues" evidence="1">
    <location>
        <begin position="30"/>
        <end position="40"/>
    </location>
</feature>
<accession>A0ABP0UKN7</accession>
<feature type="compositionally biased region" description="Basic and acidic residues" evidence="1">
    <location>
        <begin position="410"/>
        <end position="419"/>
    </location>
</feature>
<evidence type="ECO:0000313" key="4">
    <source>
        <dbReference type="Proteomes" id="UP001497512"/>
    </source>
</evidence>
<feature type="region of interest" description="Disordered" evidence="1">
    <location>
        <begin position="379"/>
        <end position="448"/>
    </location>
</feature>
<feature type="compositionally biased region" description="Basic and acidic residues" evidence="1">
    <location>
        <begin position="439"/>
        <end position="448"/>
    </location>
</feature>
<dbReference type="SUPFAM" id="SSF49879">
    <property type="entry name" value="SMAD/FHA domain"/>
    <property type="match status" value="1"/>
</dbReference>
<dbReference type="InterPro" id="IPR050923">
    <property type="entry name" value="Cell_Proc_Reg/RNA_Proc"/>
</dbReference>
<protein>
    <recommendedName>
        <fullName evidence="2">FHA domain-containing protein</fullName>
    </recommendedName>
</protein>
<sequence length="448" mass="48004">MLNRYGMNRFKKAESAEPFSVKPGSVKQQAPPPQEPPPPQQGFQQNSRSFEAPPAPLPSSSTATGSGGSNWQPPDWAVEFKPGVYVLEVLKEGGVVDKVCLEKKRALFGRQALMCDYVLDHPSVSRQHAAVVQHKNGSVYVIDLGSVHGTFVSNERLSKDNPVELEVGQSLRFAASTRSYVLRKNILVPSSAASSQSPANFVYPPAPDPADQEAVVAYNTSLNRLGVPSPTSLATNLQSKPRDGLTEVTRKPEQQSERRAKRARISRVSFRDEHGGVLVDVVGISDGADVSTEPGPIGVREGSLVGKYESLVQVTVIPKGQDDTKAKVQAKNLPGVTQRLKQYLDKVKSPGKGGLYEDLYGDSLAGFVGGSWAGPARKLGEAQNPGLEDTAPGLKEGKGNDTSGTGLKLEAPRERKTTLEKSGAGLEAGEDNDLFSDSVDERPVPTRS</sequence>
<name>A0ABP0UKN7_9BRYO</name>